<name>A0ABS3AWU7_9XANT</name>
<sequence>MIRKLEVFVCLVFLASCGKEDQKADAVPVSGEESCRTFDVASSRVKAESGELSAIRGMRDYYFDCVLHNNGPEALHWGKLAAEKGNSQDRETYEGLKMTFVPKK</sequence>
<dbReference type="RefSeq" id="WP_179563651.1">
    <property type="nucleotide sequence ID" value="NZ_JAFIWB010000001.1"/>
</dbReference>
<protein>
    <submittedName>
        <fullName evidence="1">Uncharacterized protein</fullName>
    </submittedName>
</protein>
<organism evidence="1 2">
    <name type="scientific">Xanthomonas bonasiae</name>
    <dbReference type="NCBI Taxonomy" id="2810351"/>
    <lineage>
        <taxon>Bacteria</taxon>
        <taxon>Pseudomonadati</taxon>
        <taxon>Pseudomonadota</taxon>
        <taxon>Gammaproteobacteria</taxon>
        <taxon>Lysobacterales</taxon>
        <taxon>Lysobacteraceae</taxon>
        <taxon>Xanthomonas</taxon>
    </lineage>
</organism>
<accession>A0ABS3AWU7</accession>
<evidence type="ECO:0000313" key="2">
    <source>
        <dbReference type="Proteomes" id="UP000695802"/>
    </source>
</evidence>
<dbReference type="EMBL" id="JAFIWB010000001">
    <property type="protein sequence ID" value="MBN6100590.1"/>
    <property type="molecule type" value="Genomic_DNA"/>
</dbReference>
<proteinExistence type="predicted"/>
<reference evidence="1 2" key="1">
    <citation type="submission" date="2021-02" db="EMBL/GenBank/DDBJ databases">
        <title>Taxonomically Unique Crown Gall-Associated Xanthomonas Stains Have Deficiency in Virulence Repertories.</title>
        <authorList>
            <person name="Mafakheri H."/>
            <person name="Taghavi S.M."/>
            <person name="Dimkic I."/>
            <person name="Nemanja K."/>
            <person name="Osdaghi E."/>
        </authorList>
    </citation>
    <scope>NUCLEOTIDE SEQUENCE [LARGE SCALE GENOMIC DNA]</scope>
    <source>
        <strain evidence="1 2">FX4</strain>
    </source>
</reference>
<comment type="caution">
    <text evidence="1">The sequence shown here is derived from an EMBL/GenBank/DDBJ whole genome shotgun (WGS) entry which is preliminary data.</text>
</comment>
<dbReference type="Proteomes" id="UP000695802">
    <property type="component" value="Unassembled WGS sequence"/>
</dbReference>
<dbReference type="PROSITE" id="PS51257">
    <property type="entry name" value="PROKAR_LIPOPROTEIN"/>
    <property type="match status" value="1"/>
</dbReference>
<evidence type="ECO:0000313" key="1">
    <source>
        <dbReference type="EMBL" id="MBN6100590.1"/>
    </source>
</evidence>
<keyword evidence="2" id="KW-1185">Reference proteome</keyword>
<gene>
    <name evidence="1" type="ORF">JR064_00215</name>
</gene>